<comment type="caution">
    <text evidence="1">The sequence shown here is derived from an EMBL/GenBank/DDBJ whole genome shotgun (WGS) entry which is preliminary data.</text>
</comment>
<evidence type="ECO:0000313" key="2">
    <source>
        <dbReference type="Proteomes" id="UP001163603"/>
    </source>
</evidence>
<accession>A0ACC0YZX8</accession>
<proteinExistence type="predicted"/>
<dbReference type="Proteomes" id="UP001163603">
    <property type="component" value="Chromosome 4"/>
</dbReference>
<dbReference type="EMBL" id="CM047739">
    <property type="protein sequence ID" value="KAJ0043309.1"/>
    <property type="molecule type" value="Genomic_DNA"/>
</dbReference>
<reference evidence="2" key="1">
    <citation type="journal article" date="2023" name="G3 (Bethesda)">
        <title>Genome assembly and association tests identify interacting loci associated with vigor, precocity, and sex in interspecific pistachio rootstocks.</title>
        <authorList>
            <person name="Palmer W."/>
            <person name="Jacygrad E."/>
            <person name="Sagayaradj S."/>
            <person name="Cavanaugh K."/>
            <person name="Han R."/>
            <person name="Bertier L."/>
            <person name="Beede B."/>
            <person name="Kafkas S."/>
            <person name="Golino D."/>
            <person name="Preece J."/>
            <person name="Michelmore R."/>
        </authorList>
    </citation>
    <scope>NUCLEOTIDE SEQUENCE [LARGE SCALE GENOMIC DNA]</scope>
</reference>
<keyword evidence="2" id="KW-1185">Reference proteome</keyword>
<gene>
    <name evidence="1" type="ORF">Pint_18994</name>
</gene>
<protein>
    <submittedName>
        <fullName evidence="1">Uncharacterized protein</fullName>
    </submittedName>
</protein>
<name>A0ACC0YZX8_9ROSI</name>
<organism evidence="1 2">
    <name type="scientific">Pistacia integerrima</name>
    <dbReference type="NCBI Taxonomy" id="434235"/>
    <lineage>
        <taxon>Eukaryota</taxon>
        <taxon>Viridiplantae</taxon>
        <taxon>Streptophyta</taxon>
        <taxon>Embryophyta</taxon>
        <taxon>Tracheophyta</taxon>
        <taxon>Spermatophyta</taxon>
        <taxon>Magnoliopsida</taxon>
        <taxon>eudicotyledons</taxon>
        <taxon>Gunneridae</taxon>
        <taxon>Pentapetalae</taxon>
        <taxon>rosids</taxon>
        <taxon>malvids</taxon>
        <taxon>Sapindales</taxon>
        <taxon>Anacardiaceae</taxon>
        <taxon>Pistacia</taxon>
    </lineage>
</organism>
<evidence type="ECO:0000313" key="1">
    <source>
        <dbReference type="EMBL" id="KAJ0043309.1"/>
    </source>
</evidence>
<sequence>MENTCSPHLYTKIRPTLALFYFSYSQFLLSAVAGDSTFTYTPAENIFLACGSPDKSVPQDGRNLTGDINSEYFSFAPSPKQQINIL</sequence>